<dbReference type="AlphaFoldDB" id="A0A1Y2B6L6"/>
<keyword evidence="9" id="KW-1185">Reference proteome</keyword>
<evidence type="ECO:0000256" key="1">
    <source>
        <dbReference type="ARBA" id="ARBA00004123"/>
    </source>
</evidence>
<proteinExistence type="inferred from homology"/>
<comment type="caution">
    <text evidence="8">The sequence shown here is derived from an EMBL/GenBank/DDBJ whole genome shotgun (WGS) entry which is preliminary data.</text>
</comment>
<dbReference type="PANTHER" id="PTHR31283:SF5">
    <property type="entry name" value="EKC_KEOPS COMPLEX SUBUNIT LAGE3"/>
    <property type="match status" value="1"/>
</dbReference>
<keyword evidence="5" id="KW-0819">tRNA processing</keyword>
<comment type="similarity">
    <text evidence="3">Belongs to the CTAG/PCC1 family.</text>
</comment>
<dbReference type="STRING" id="71784.A0A1Y2B6L6"/>
<dbReference type="NCBIfam" id="NF011470">
    <property type="entry name" value="PRK14887.1"/>
    <property type="match status" value="1"/>
</dbReference>
<dbReference type="Gene3D" id="3.30.310.50">
    <property type="entry name" value="Alpha-D-phosphohexomutase, C-terminal domain"/>
    <property type="match status" value="1"/>
</dbReference>
<evidence type="ECO:0000313" key="9">
    <source>
        <dbReference type="Proteomes" id="UP000193986"/>
    </source>
</evidence>
<dbReference type="GO" id="GO:0005737">
    <property type="term" value="C:cytoplasm"/>
    <property type="evidence" value="ECO:0007669"/>
    <property type="project" value="UniProtKB-SubCell"/>
</dbReference>
<reference evidence="8 9" key="1">
    <citation type="submission" date="2016-07" db="EMBL/GenBank/DDBJ databases">
        <title>Pervasive Adenine N6-methylation of Active Genes in Fungi.</title>
        <authorList>
            <consortium name="DOE Joint Genome Institute"/>
            <person name="Mondo S.J."/>
            <person name="Dannebaum R.O."/>
            <person name="Kuo R.C."/>
            <person name="Labutti K."/>
            <person name="Haridas S."/>
            <person name="Kuo A."/>
            <person name="Salamov A."/>
            <person name="Ahrendt S.R."/>
            <person name="Lipzen A."/>
            <person name="Sullivan W."/>
            <person name="Andreopoulos W.B."/>
            <person name="Clum A."/>
            <person name="Lindquist E."/>
            <person name="Daum C."/>
            <person name="Ramamoorthy G.K."/>
            <person name="Gryganskyi A."/>
            <person name="Culley D."/>
            <person name="Magnuson J.K."/>
            <person name="James T.Y."/>
            <person name="O'Malley M.A."/>
            <person name="Stajich J.E."/>
            <person name="Spatafora J.W."/>
            <person name="Visel A."/>
            <person name="Grigoriev I.V."/>
        </authorList>
    </citation>
    <scope>NUCLEOTIDE SEQUENCE [LARGE SCALE GENOMIC DNA]</scope>
    <source>
        <strain evidence="8 9">68-887.2</strain>
    </source>
</reference>
<organism evidence="8 9">
    <name type="scientific">Naematelia encephala</name>
    <dbReference type="NCBI Taxonomy" id="71784"/>
    <lineage>
        <taxon>Eukaryota</taxon>
        <taxon>Fungi</taxon>
        <taxon>Dikarya</taxon>
        <taxon>Basidiomycota</taxon>
        <taxon>Agaricomycotina</taxon>
        <taxon>Tremellomycetes</taxon>
        <taxon>Tremellales</taxon>
        <taxon>Naemateliaceae</taxon>
        <taxon>Naematelia</taxon>
    </lineage>
</organism>
<dbReference type="InParanoid" id="A0A1Y2B6L6"/>
<dbReference type="EMBL" id="MCFC01000020">
    <property type="protein sequence ID" value="ORY30374.1"/>
    <property type="molecule type" value="Genomic_DNA"/>
</dbReference>
<sequence length="136" mass="15077">MTSIIPSDPSSSQWHTVTLQIPFYNPEHARTAMRALQVDREQNATFVQRSISTQEETLIVEFKATTVRLLRLATNSFLSSVDLVMRTMEEFASDPDIPLPTDQELEDERVRANRGQDKGIELKGDGVGAGGGEEVG</sequence>
<dbReference type="GO" id="GO:0000408">
    <property type="term" value="C:EKC/KEOPS complex"/>
    <property type="evidence" value="ECO:0007669"/>
    <property type="project" value="TreeGrafter"/>
</dbReference>
<dbReference type="PANTHER" id="PTHR31283">
    <property type="entry name" value="EKC/KEOPS COMPLEX SUBUNIT PCC1 FAMILY MEMBER"/>
    <property type="match status" value="1"/>
</dbReference>
<keyword evidence="4" id="KW-0963">Cytoplasm</keyword>
<evidence type="ECO:0000256" key="6">
    <source>
        <dbReference type="ARBA" id="ARBA00023242"/>
    </source>
</evidence>
<comment type="subcellular location">
    <subcellularLocation>
        <location evidence="2">Cytoplasm</location>
    </subcellularLocation>
    <subcellularLocation>
        <location evidence="1">Nucleus</location>
    </subcellularLocation>
</comment>
<evidence type="ECO:0000256" key="5">
    <source>
        <dbReference type="ARBA" id="ARBA00022694"/>
    </source>
</evidence>
<dbReference type="GO" id="GO:0005634">
    <property type="term" value="C:nucleus"/>
    <property type="evidence" value="ECO:0007669"/>
    <property type="project" value="UniProtKB-SubCell"/>
</dbReference>
<evidence type="ECO:0000256" key="7">
    <source>
        <dbReference type="SAM" id="MobiDB-lite"/>
    </source>
</evidence>
<feature type="compositionally biased region" description="Basic and acidic residues" evidence="7">
    <location>
        <begin position="108"/>
        <end position="124"/>
    </location>
</feature>
<dbReference type="Proteomes" id="UP000193986">
    <property type="component" value="Unassembled WGS sequence"/>
</dbReference>
<dbReference type="GO" id="GO:0070525">
    <property type="term" value="P:tRNA threonylcarbamoyladenosine metabolic process"/>
    <property type="evidence" value="ECO:0007669"/>
    <property type="project" value="TreeGrafter"/>
</dbReference>
<protein>
    <submittedName>
        <fullName evidence="8">Transcription factor Pcc1-domain-containing protein</fullName>
    </submittedName>
</protein>
<dbReference type="FunCoup" id="A0A1Y2B6L6">
    <property type="interactions" value="5"/>
</dbReference>
<dbReference type="Pfam" id="PF09341">
    <property type="entry name" value="Pcc1"/>
    <property type="match status" value="1"/>
</dbReference>
<dbReference type="InterPro" id="IPR015419">
    <property type="entry name" value="CTAG/Pcc1"/>
</dbReference>
<keyword evidence="6" id="KW-0539">Nucleus</keyword>
<evidence type="ECO:0000313" key="8">
    <source>
        <dbReference type="EMBL" id="ORY30374.1"/>
    </source>
</evidence>
<feature type="region of interest" description="Disordered" evidence="7">
    <location>
        <begin position="94"/>
        <end position="136"/>
    </location>
</feature>
<dbReference type="FunFam" id="3.30.310.50:FF:000005">
    <property type="entry name" value="L antigen family member 3"/>
    <property type="match status" value="1"/>
</dbReference>
<evidence type="ECO:0000256" key="3">
    <source>
        <dbReference type="ARBA" id="ARBA00007073"/>
    </source>
</evidence>
<gene>
    <name evidence="8" type="ORF">BCR39DRAFT_480934</name>
</gene>
<accession>A0A1Y2B6L6</accession>
<dbReference type="GO" id="GO:0008033">
    <property type="term" value="P:tRNA processing"/>
    <property type="evidence" value="ECO:0007669"/>
    <property type="project" value="UniProtKB-KW"/>
</dbReference>
<name>A0A1Y2B6L6_9TREE</name>
<feature type="compositionally biased region" description="Gly residues" evidence="7">
    <location>
        <begin position="125"/>
        <end position="136"/>
    </location>
</feature>
<evidence type="ECO:0000256" key="2">
    <source>
        <dbReference type="ARBA" id="ARBA00004496"/>
    </source>
</evidence>
<dbReference type="OrthoDB" id="10025739at2759"/>
<evidence type="ECO:0000256" key="4">
    <source>
        <dbReference type="ARBA" id="ARBA00022490"/>
    </source>
</evidence>